<keyword evidence="1" id="KW-0472">Membrane</keyword>
<accession>A0A8J4GZS4</accession>
<dbReference type="PANTHER" id="PTHR40031">
    <property type="entry name" value="HYPOTHETICAL MEMBRANE SPANNING PROTEIN"/>
    <property type="match status" value="1"/>
</dbReference>
<keyword evidence="1" id="KW-0812">Transmembrane</keyword>
<keyword evidence="1" id="KW-1133">Transmembrane helix</keyword>
<reference evidence="2" key="1">
    <citation type="submission" date="2021-04" db="EMBL/GenBank/DDBJ databases">
        <title>Draft genome sequence of Xylanibacillus composti strain K13.</title>
        <authorList>
            <person name="Uke A."/>
            <person name="Chhe C."/>
            <person name="Baramee S."/>
            <person name="Kosugi A."/>
        </authorList>
    </citation>
    <scope>NUCLEOTIDE SEQUENCE</scope>
    <source>
        <strain evidence="2">K13</strain>
    </source>
</reference>
<dbReference type="PANTHER" id="PTHR40031:SF1">
    <property type="entry name" value="MEMBRANE-BOUND METAL-DEPENDENT HYDROLASE"/>
    <property type="match status" value="1"/>
</dbReference>
<comment type="caution">
    <text evidence="2">The sequence shown here is derived from an EMBL/GenBank/DDBJ whole genome shotgun (WGS) entry which is preliminary data.</text>
</comment>
<dbReference type="Proteomes" id="UP000677918">
    <property type="component" value="Unassembled WGS sequence"/>
</dbReference>
<sequence>MDTGSHLLFGATLAGLAMLDPVVAGQPQLAHAVLAGTLIGSHAPDFDTLTRLKGFTAYLKHHRGLSHALPALFVWPVLVSLPLAWIFGVQDGWLHLFAWTMAAVCFHVFLDAFNAYGVQCFRPITRKWVHLDILCLYEPFLFGLHAAGLAAWLVTDWPPGPLFAAVYASTFAYIALRALHHRHSLVTFRKRYGIYGSCHLIPTLNWFRWQYIVEQDGRFQVGLVCKGRMESQEILEQDDNPAIQATRGMDGVRAFLQFAQRIHVSCKENEDGYEVKWSDVRFSHRHKLSFGVDVKLDRNLRVISQRAGYRKKGYEPPYI</sequence>
<dbReference type="RefSeq" id="WP_213410851.1">
    <property type="nucleotide sequence ID" value="NZ_BOVK01000014.1"/>
</dbReference>
<feature type="transmembrane region" description="Helical" evidence="1">
    <location>
        <begin position="160"/>
        <end position="179"/>
    </location>
</feature>
<dbReference type="InterPro" id="IPR053170">
    <property type="entry name" value="Transcription_regulator"/>
</dbReference>
<name>A0A8J4GZS4_9BACL</name>
<dbReference type="EMBL" id="BOVK01000014">
    <property type="protein sequence ID" value="GIQ68237.1"/>
    <property type="molecule type" value="Genomic_DNA"/>
</dbReference>
<dbReference type="GO" id="GO:0016787">
    <property type="term" value="F:hydrolase activity"/>
    <property type="evidence" value="ECO:0007669"/>
    <property type="project" value="UniProtKB-KW"/>
</dbReference>
<feature type="transmembrane region" description="Helical" evidence="1">
    <location>
        <begin position="67"/>
        <end position="87"/>
    </location>
</feature>
<evidence type="ECO:0000313" key="2">
    <source>
        <dbReference type="EMBL" id="GIQ68237.1"/>
    </source>
</evidence>
<feature type="transmembrane region" description="Helical" evidence="1">
    <location>
        <begin position="93"/>
        <end position="113"/>
    </location>
</feature>
<keyword evidence="2" id="KW-0378">Hydrolase</keyword>
<dbReference type="Pfam" id="PF04307">
    <property type="entry name" value="YdjM"/>
    <property type="match status" value="1"/>
</dbReference>
<evidence type="ECO:0000313" key="3">
    <source>
        <dbReference type="Proteomes" id="UP000677918"/>
    </source>
</evidence>
<gene>
    <name evidence="2" type="ORF">XYCOK13_10610</name>
</gene>
<organism evidence="2 3">
    <name type="scientific">Xylanibacillus composti</name>
    <dbReference type="NCBI Taxonomy" id="1572762"/>
    <lineage>
        <taxon>Bacteria</taxon>
        <taxon>Bacillati</taxon>
        <taxon>Bacillota</taxon>
        <taxon>Bacilli</taxon>
        <taxon>Bacillales</taxon>
        <taxon>Paenibacillaceae</taxon>
        <taxon>Xylanibacillus</taxon>
    </lineage>
</organism>
<dbReference type="InterPro" id="IPR007404">
    <property type="entry name" value="YdjM-like"/>
</dbReference>
<feature type="transmembrane region" description="Helical" evidence="1">
    <location>
        <begin position="134"/>
        <end position="154"/>
    </location>
</feature>
<proteinExistence type="predicted"/>
<dbReference type="AlphaFoldDB" id="A0A8J4GZS4"/>
<keyword evidence="3" id="KW-1185">Reference proteome</keyword>
<evidence type="ECO:0000256" key="1">
    <source>
        <dbReference type="SAM" id="Phobius"/>
    </source>
</evidence>
<protein>
    <submittedName>
        <fullName evidence="2">Metal-dependent hydrolase</fullName>
    </submittedName>
</protein>